<dbReference type="AlphaFoldDB" id="A0A2K0AYL3"/>
<dbReference type="PANTHER" id="PTHR38733">
    <property type="entry name" value="PROTEIN MCRC"/>
    <property type="match status" value="1"/>
</dbReference>
<comment type="caution">
    <text evidence="1">The sequence shown here is derived from an EMBL/GenBank/DDBJ whole genome shotgun (WGS) entry which is preliminary data.</text>
</comment>
<evidence type="ECO:0008006" key="3">
    <source>
        <dbReference type="Google" id="ProtNLM"/>
    </source>
</evidence>
<dbReference type="REBASE" id="629071">
    <property type="entry name" value="Sha148McrBCP"/>
</dbReference>
<accession>A0A2K0AYL3</accession>
<proteinExistence type="predicted"/>
<dbReference type="Proteomes" id="UP000053523">
    <property type="component" value="Unassembled WGS sequence"/>
</dbReference>
<dbReference type="InterPro" id="IPR019292">
    <property type="entry name" value="McrC"/>
</dbReference>
<evidence type="ECO:0000313" key="2">
    <source>
        <dbReference type="Proteomes" id="UP000053523"/>
    </source>
</evidence>
<dbReference type="PANTHER" id="PTHR38733:SF1">
    <property type="entry name" value="TYPE IV METHYL-DIRECTED RESTRICTION ENZYME ECOKMCRBC"/>
    <property type="match status" value="1"/>
</dbReference>
<dbReference type="Pfam" id="PF10117">
    <property type="entry name" value="McrBC"/>
    <property type="match status" value="1"/>
</dbReference>
<reference evidence="1 2" key="1">
    <citation type="submission" date="2017-12" db="EMBL/GenBank/DDBJ databases">
        <title>FDA dAtabase for Regulatory Grade micrObial Sequences (FDA-ARGOS): Supporting development and validation of Infectious Disease Dx tests.</title>
        <authorList>
            <person name="Hoffmann M."/>
            <person name="Allard M."/>
            <person name="Evans P."/>
            <person name="Brown E."/>
            <person name="Tallon L."/>
            <person name="Sadzewicz L."/>
            <person name="Sengamalay N."/>
            <person name="Ott S."/>
            <person name="Godinez A."/>
            <person name="Nagaraj S."/>
            <person name="Vavikolanu K."/>
            <person name="Aluvathingal J."/>
            <person name="Nadendla S."/>
            <person name="Sichtig H."/>
        </authorList>
    </citation>
    <scope>NUCLEOTIDE SEQUENCE [LARGE SCALE GENOMIC DNA]</scope>
    <source>
        <strain evidence="1 2">FDAARGOS_148</strain>
    </source>
</reference>
<dbReference type="EMBL" id="LORN02000005">
    <property type="protein sequence ID" value="PNN30110.1"/>
    <property type="molecule type" value="Genomic_DNA"/>
</dbReference>
<name>A0A2K0AYL3_STAHA</name>
<organism evidence="1 2">
    <name type="scientific">Staphylococcus haemolyticus</name>
    <dbReference type="NCBI Taxonomy" id="1283"/>
    <lineage>
        <taxon>Bacteria</taxon>
        <taxon>Bacillati</taxon>
        <taxon>Bacillota</taxon>
        <taxon>Bacilli</taxon>
        <taxon>Bacillales</taxon>
        <taxon>Staphylococcaceae</taxon>
        <taxon>Staphylococcus</taxon>
    </lineage>
</organism>
<sequence length="443" mass="52990">MKRLEIEDNTSYSSLRFNDIPNIVDSVLDKTLLELENTGVFIFPDNLKKENSISEEQTILQSKHETYYSKNIMGFLGYDDENLIIKSRFSDKEDKKDYFFQYLLENVLKMPHVIDLSTLLDKEDNIINLLIFLFPYYLKKAMRKGLFKQYTRNKYNDDNLKGMIDIPRHIKLNTPFVGNIAYNQREFSYDNYITQLIRHTIEFIQTKKIGMNLLGSVKRESEVIRETTSCYNRLDKNKIIMRNEKRPLRHAFYKEYRELQRLCLMILQQKKHYVGNGIKKIHGILFDGAWLWEEYIATLITEDYYHPQNKEKYGGQNLFTKEDGRKSGKIYPDFISRNERFRIIGDAKYKPITNIGNQDYFQVLAYMFRFNSKTGYYFYPDRKHIQKQVLFLNEGLSYEKNERKRGNVNLIKLGLNIPKNNESYEDFTKKMKQEEQIFLSELN</sequence>
<evidence type="ECO:0000313" key="1">
    <source>
        <dbReference type="EMBL" id="PNN30110.1"/>
    </source>
</evidence>
<protein>
    <recommendedName>
        <fullName evidence="3">Restriction endonuclease</fullName>
    </recommendedName>
</protein>
<gene>
    <name evidence="1" type="ORF">AL503_000550</name>
</gene>